<accession>A0ABN2E655</accession>
<organism evidence="1 2">
    <name type="scientific">Kribbella sancticallisti</name>
    <dbReference type="NCBI Taxonomy" id="460087"/>
    <lineage>
        <taxon>Bacteria</taxon>
        <taxon>Bacillati</taxon>
        <taxon>Actinomycetota</taxon>
        <taxon>Actinomycetes</taxon>
        <taxon>Propionibacteriales</taxon>
        <taxon>Kribbellaceae</taxon>
        <taxon>Kribbella</taxon>
    </lineage>
</organism>
<dbReference type="EMBL" id="BAAAOS010000048">
    <property type="protein sequence ID" value="GAA1597590.1"/>
    <property type="molecule type" value="Genomic_DNA"/>
</dbReference>
<proteinExistence type="predicted"/>
<dbReference type="Proteomes" id="UP001500393">
    <property type="component" value="Unassembled WGS sequence"/>
</dbReference>
<comment type="caution">
    <text evidence="1">The sequence shown here is derived from an EMBL/GenBank/DDBJ whole genome shotgun (WGS) entry which is preliminary data.</text>
</comment>
<protein>
    <submittedName>
        <fullName evidence="1">Uncharacterized protein</fullName>
    </submittedName>
</protein>
<gene>
    <name evidence="1" type="ORF">GCM10009789_59380</name>
</gene>
<sequence>MGWFILLVLVVGAVAAYKFRVPLIAKLTGQPQHRIQRAIDKRKDKGR</sequence>
<keyword evidence="2" id="KW-1185">Reference proteome</keyword>
<evidence type="ECO:0000313" key="2">
    <source>
        <dbReference type="Proteomes" id="UP001500393"/>
    </source>
</evidence>
<name>A0ABN2E655_9ACTN</name>
<reference evidence="1 2" key="1">
    <citation type="journal article" date="2019" name="Int. J. Syst. Evol. Microbiol.">
        <title>The Global Catalogue of Microorganisms (GCM) 10K type strain sequencing project: providing services to taxonomists for standard genome sequencing and annotation.</title>
        <authorList>
            <consortium name="The Broad Institute Genomics Platform"/>
            <consortium name="The Broad Institute Genome Sequencing Center for Infectious Disease"/>
            <person name="Wu L."/>
            <person name="Ma J."/>
        </authorList>
    </citation>
    <scope>NUCLEOTIDE SEQUENCE [LARGE SCALE GENOMIC DNA]</scope>
    <source>
        <strain evidence="1 2">JCM 14969</strain>
    </source>
</reference>
<dbReference type="RefSeq" id="WP_344219691.1">
    <property type="nucleotide sequence ID" value="NZ_BAAAOS010000048.1"/>
</dbReference>
<evidence type="ECO:0000313" key="1">
    <source>
        <dbReference type="EMBL" id="GAA1597590.1"/>
    </source>
</evidence>